<evidence type="ECO:0000313" key="2">
    <source>
        <dbReference type="Proteomes" id="UP000270094"/>
    </source>
</evidence>
<organism evidence="1 2">
    <name type="scientific">Strongylus vulgaris</name>
    <name type="common">Blood worm</name>
    <dbReference type="NCBI Taxonomy" id="40348"/>
    <lineage>
        <taxon>Eukaryota</taxon>
        <taxon>Metazoa</taxon>
        <taxon>Ecdysozoa</taxon>
        <taxon>Nematoda</taxon>
        <taxon>Chromadorea</taxon>
        <taxon>Rhabditida</taxon>
        <taxon>Rhabditina</taxon>
        <taxon>Rhabditomorpha</taxon>
        <taxon>Strongyloidea</taxon>
        <taxon>Strongylidae</taxon>
        <taxon>Strongylus</taxon>
    </lineage>
</organism>
<accession>A0A3P7JJG0</accession>
<dbReference type="Proteomes" id="UP000270094">
    <property type="component" value="Unassembled WGS sequence"/>
</dbReference>
<dbReference type="OrthoDB" id="5806326at2759"/>
<name>A0A3P7JJG0_STRVU</name>
<dbReference type="EMBL" id="UYYB01145915">
    <property type="protein sequence ID" value="VDM85830.1"/>
    <property type="molecule type" value="Genomic_DNA"/>
</dbReference>
<evidence type="ECO:0000313" key="1">
    <source>
        <dbReference type="EMBL" id="VDM85830.1"/>
    </source>
</evidence>
<proteinExistence type="predicted"/>
<reference evidence="1 2" key="1">
    <citation type="submission" date="2018-11" db="EMBL/GenBank/DDBJ databases">
        <authorList>
            <consortium name="Pathogen Informatics"/>
        </authorList>
    </citation>
    <scope>NUCLEOTIDE SEQUENCE [LARGE SCALE GENOMIC DNA]</scope>
</reference>
<sequence>MINDSQVLEAAKRCYSGSKDNYQSRYCDTGVNTKYVCQKFYLRIFFTKVSFIKHPKTPGSIETHGYTQGSLALNEM</sequence>
<dbReference type="AlphaFoldDB" id="A0A3P7JJG0"/>
<gene>
    <name evidence="1" type="ORF">SVUK_LOCUS20828</name>
</gene>
<keyword evidence="2" id="KW-1185">Reference proteome</keyword>
<protein>
    <submittedName>
        <fullName evidence="1">Uncharacterized protein</fullName>
    </submittedName>
</protein>